<dbReference type="AlphaFoldDB" id="A0A2H0KCA2"/>
<dbReference type="GO" id="GO:0015628">
    <property type="term" value="P:protein secretion by the type II secretion system"/>
    <property type="evidence" value="ECO:0007669"/>
    <property type="project" value="InterPro"/>
</dbReference>
<proteinExistence type="predicted"/>
<comment type="caution">
    <text evidence="7">The sequence shown here is derived from an EMBL/GenBank/DDBJ whole genome shotgun (WGS) entry which is preliminary data.</text>
</comment>
<protein>
    <recommendedName>
        <fullName evidence="9">Type II secretion system protein GspG C-terminal domain-containing protein</fullName>
    </recommendedName>
</protein>
<dbReference type="InterPro" id="IPR000983">
    <property type="entry name" value="Bac_GSPG_pilin"/>
</dbReference>
<dbReference type="SUPFAM" id="SSF54523">
    <property type="entry name" value="Pili subunits"/>
    <property type="match status" value="1"/>
</dbReference>
<keyword evidence="5 6" id="KW-0472">Membrane</keyword>
<feature type="transmembrane region" description="Helical" evidence="6">
    <location>
        <begin position="12"/>
        <end position="36"/>
    </location>
</feature>
<dbReference type="InterPro" id="IPR012902">
    <property type="entry name" value="N_methyl_site"/>
</dbReference>
<organism evidence="7 8">
    <name type="scientific">Candidatus Taylorbacteria bacterium CG11_big_fil_rev_8_21_14_0_20_46_11</name>
    <dbReference type="NCBI Taxonomy" id="1975025"/>
    <lineage>
        <taxon>Bacteria</taxon>
        <taxon>Candidatus Tayloriibacteriota</taxon>
    </lineage>
</organism>
<evidence type="ECO:0000256" key="4">
    <source>
        <dbReference type="ARBA" id="ARBA00022989"/>
    </source>
</evidence>
<dbReference type="NCBIfam" id="TIGR02532">
    <property type="entry name" value="IV_pilin_GFxxxE"/>
    <property type="match status" value="1"/>
</dbReference>
<comment type="subcellular location">
    <subcellularLocation>
        <location evidence="1">Membrane</location>
        <topology evidence="1">Single-pass membrane protein</topology>
    </subcellularLocation>
</comment>
<keyword evidence="4 6" id="KW-1133">Transmembrane helix</keyword>
<keyword evidence="2" id="KW-0488">Methylation</keyword>
<dbReference type="InterPro" id="IPR045584">
    <property type="entry name" value="Pilin-like"/>
</dbReference>
<dbReference type="Pfam" id="PF07963">
    <property type="entry name" value="N_methyl"/>
    <property type="match status" value="1"/>
</dbReference>
<gene>
    <name evidence="7" type="ORF">COV91_05190</name>
</gene>
<reference evidence="7 8" key="1">
    <citation type="submission" date="2017-09" db="EMBL/GenBank/DDBJ databases">
        <title>Depth-based differentiation of microbial function through sediment-hosted aquifers and enrichment of novel symbionts in the deep terrestrial subsurface.</title>
        <authorList>
            <person name="Probst A.J."/>
            <person name="Ladd B."/>
            <person name="Jarett J.K."/>
            <person name="Geller-Mcgrath D.E."/>
            <person name="Sieber C.M."/>
            <person name="Emerson J.B."/>
            <person name="Anantharaman K."/>
            <person name="Thomas B.C."/>
            <person name="Malmstrom R."/>
            <person name="Stieglmeier M."/>
            <person name="Klingl A."/>
            <person name="Woyke T."/>
            <person name="Ryan C.M."/>
            <person name="Banfield J.F."/>
        </authorList>
    </citation>
    <scope>NUCLEOTIDE SEQUENCE [LARGE SCALE GENOMIC DNA]</scope>
    <source>
        <strain evidence="7">CG11_big_fil_rev_8_21_14_0_20_46_11</strain>
    </source>
</reference>
<evidence type="ECO:0000256" key="6">
    <source>
        <dbReference type="SAM" id="Phobius"/>
    </source>
</evidence>
<evidence type="ECO:0000256" key="5">
    <source>
        <dbReference type="ARBA" id="ARBA00023136"/>
    </source>
</evidence>
<dbReference type="PRINTS" id="PR00813">
    <property type="entry name" value="BCTERIALGSPG"/>
</dbReference>
<sequence length="176" mass="18408">MSKFLKHRSEKGFTLIELLVVIAIIGILSSVVLASLNSARVKARDTRRVADLKQIQVAEELYYDANGFYASSIALLVGGGSGQSLATLPLDPQTSAAYSYAYRGALEAPTAYHVGADMEQAFDATTLDAGDVDMITVAGESSWVGGITGSPDDGTKNCAGAAGTSFCYDISNVNTP</sequence>
<evidence type="ECO:0000256" key="1">
    <source>
        <dbReference type="ARBA" id="ARBA00004167"/>
    </source>
</evidence>
<evidence type="ECO:0008006" key="9">
    <source>
        <dbReference type="Google" id="ProtNLM"/>
    </source>
</evidence>
<dbReference type="EMBL" id="PCVG01000069">
    <property type="protein sequence ID" value="PIQ68223.1"/>
    <property type="molecule type" value="Genomic_DNA"/>
</dbReference>
<evidence type="ECO:0000313" key="7">
    <source>
        <dbReference type="EMBL" id="PIQ68223.1"/>
    </source>
</evidence>
<dbReference type="PANTHER" id="PTHR30093">
    <property type="entry name" value="GENERAL SECRETION PATHWAY PROTEIN G"/>
    <property type="match status" value="1"/>
</dbReference>
<dbReference type="GO" id="GO:0016020">
    <property type="term" value="C:membrane"/>
    <property type="evidence" value="ECO:0007669"/>
    <property type="project" value="UniProtKB-SubCell"/>
</dbReference>
<evidence type="ECO:0000313" key="8">
    <source>
        <dbReference type="Proteomes" id="UP000229342"/>
    </source>
</evidence>
<dbReference type="PROSITE" id="PS00409">
    <property type="entry name" value="PROKAR_NTER_METHYL"/>
    <property type="match status" value="1"/>
</dbReference>
<dbReference type="Proteomes" id="UP000229342">
    <property type="component" value="Unassembled WGS sequence"/>
</dbReference>
<keyword evidence="3 6" id="KW-0812">Transmembrane</keyword>
<name>A0A2H0KCA2_9BACT</name>
<accession>A0A2H0KCA2</accession>
<dbReference type="GO" id="GO:0015627">
    <property type="term" value="C:type II protein secretion system complex"/>
    <property type="evidence" value="ECO:0007669"/>
    <property type="project" value="InterPro"/>
</dbReference>
<dbReference type="Gene3D" id="3.30.700.10">
    <property type="entry name" value="Glycoprotein, Type 4 Pilin"/>
    <property type="match status" value="1"/>
</dbReference>
<evidence type="ECO:0000256" key="3">
    <source>
        <dbReference type="ARBA" id="ARBA00022692"/>
    </source>
</evidence>
<dbReference type="PANTHER" id="PTHR30093:SF44">
    <property type="entry name" value="TYPE II SECRETION SYSTEM CORE PROTEIN G"/>
    <property type="match status" value="1"/>
</dbReference>
<evidence type="ECO:0000256" key="2">
    <source>
        <dbReference type="ARBA" id="ARBA00022481"/>
    </source>
</evidence>